<dbReference type="SUPFAM" id="SSF57756">
    <property type="entry name" value="Retrovirus zinc finger-like domains"/>
    <property type="match status" value="1"/>
</dbReference>
<dbReference type="InterPro" id="IPR036875">
    <property type="entry name" value="Znf_CCHC_sf"/>
</dbReference>
<reference evidence="4" key="1">
    <citation type="journal article" date="2019" name="Sci. Rep.">
        <title>Draft genome of Tanacetum cinerariifolium, the natural source of mosquito coil.</title>
        <authorList>
            <person name="Yamashiro T."/>
            <person name="Shiraishi A."/>
            <person name="Satake H."/>
            <person name="Nakayama K."/>
        </authorList>
    </citation>
    <scope>NUCLEOTIDE SEQUENCE</scope>
</reference>
<accession>A0A6L2LSC3</accession>
<protein>
    <recommendedName>
        <fullName evidence="3">CCHC-type domain-containing protein</fullName>
    </recommendedName>
</protein>
<dbReference type="PANTHER" id="PTHR11439">
    <property type="entry name" value="GAG-POL-RELATED RETROTRANSPOSON"/>
    <property type="match status" value="1"/>
</dbReference>
<comment type="caution">
    <text evidence="4">The sequence shown here is derived from an EMBL/GenBank/DDBJ whole genome shotgun (WGS) entry which is preliminary data.</text>
</comment>
<dbReference type="InterPro" id="IPR001878">
    <property type="entry name" value="Znf_CCHC"/>
</dbReference>
<keyword evidence="1" id="KW-0863">Zinc-finger</keyword>
<keyword evidence="1" id="KW-0862">Zinc</keyword>
<dbReference type="PROSITE" id="PS50158">
    <property type="entry name" value="ZF_CCHC"/>
    <property type="match status" value="1"/>
</dbReference>
<dbReference type="EMBL" id="BKCJ010005071">
    <property type="protein sequence ID" value="GEU64723.1"/>
    <property type="molecule type" value="Genomic_DNA"/>
</dbReference>
<feature type="compositionally biased region" description="Polar residues" evidence="2">
    <location>
        <begin position="1442"/>
        <end position="1465"/>
    </location>
</feature>
<dbReference type="PANTHER" id="PTHR11439:SF495">
    <property type="entry name" value="REVERSE TRANSCRIPTASE, RNA-DEPENDENT DNA POLYMERASE-RELATED"/>
    <property type="match status" value="1"/>
</dbReference>
<dbReference type="SMART" id="SM00343">
    <property type="entry name" value="ZnF_C2HC"/>
    <property type="match status" value="2"/>
</dbReference>
<sequence>MLTIRARRVIKRTSKNLDIYGQKIDFDMSKVECFNCHKNRHFARECRALKNQENRGREYGRKTVPMKNPTENALIAQDEIGGYDWSYQAEEEHPTNYAVMALTSSGSSSSLDSEKEYKEKGVIDSGFSRHMTGNKCYLTDYKDYDGGFVSFGDGKGRISRKGKIKTGTLDFDDVYFCKELKYNQFKAVNTACYVLNRSLVIKPHNKTPYELICRRHPLIDFMKPFGRPVTILNTRDYQGNFDEKMIRGFCRVLCGVAGFQSNGIAGTIDNIVAGQAKKKKEPEQEYIMIPICTTDPLISQGTKDSVVDVGKNATEIIIVGNKMHKAFPLLVKKFPLPEGTSHCMKKNANARRKVMPLPEDCTTVIIKKKLSVKDDSFLKISALCLALYSSSNRKCNIVQDMDQQYPTVTKTPMLDTGKFEQWQFQMQQYLQHEHYALWEAAILKTFGGNESTKKTKKNLLKQQYRNFRAEGSETLEQTFTRLQLIIGQLQFMGVEVEQDDLNQKFITSLAPEWLMHTIVWRNRSDLDTMSLDDLYNHLKHSRGNDEVNTASVYTASSNVPTTSANVATVSISQETACTYIDSQSSGSQIKFEDINQINEYDMEEMDIKWNMALMSMRADKFWKKTGKKISIQGSDVAGFDKSKVECFNCHKMVNFARECRAPKNQERGRRDTYRQGSKAKEQTPKALMAIDGVGYNAVPPPYTGNFLPPKPDLSGLEEFENEPIVTEPTVKKPAVKISEAKASADKPKEERKNFSPPLIEDWISDSEDEAKKNKVNVVGAKTNNELPFDLEMPTLEDISTFNFSSDHEDDVEKADINNIDITIQFSPTLTTRIHKDHPLDQVIGDLHSTTQTRNMSKNLEDHGFVTTIHQRTNHKDLQNYLFACFYHKKNPKEGIDYDEVFTPVARIEAIRLFLAYASFKDFVVYQMDIKSAFLYGKIKEEVYICQPPGFEDPDFLDKVYKVKKTLYRLHQAPRAWHKDDILLVQVYVDDIIFGLQVKQKQDRIFISEDKYVAEILRKYGFSEVKNASTPMETQKPLLKDEDGEEVDVHMYRLMIGSLMYLTSLRLDIIFAHDTDSDYAGASLDRKSTTEGCQFLRCRLISWQCKKQTVVANSITEAKYMAASSCCGQVLWIQNQLLDYGIEAIRLFLAYASFKDFVVYQMDIKSAFLYGKIKEEVYICQPPGFEDPDFLDKVYKVKKTLYRLHQAPRAWHKDDILLVQVYVDDIIFGLQVKQKQDRIFISEDKYVAEILRKYGFSEVKNASTPMETQKPLLKDEDGEEVDVHMYRLMIGSLMYLTSLRLDIIFAHDTDSDYAGASLDRKSTTEGCQFLRCRLISWQCKKQTVVANSITEAKILKPWCDSQVNVNNNLSKPVTTHYFPKEREAASAKPYHMIASSNSRNSSKNMPRFSSNDMVYNHYLEEAKKKTHERSRNSETSLMPFARSQRTANGSKPKPRSNTQTFRNWPASKNSFVTTKTVPIAEHSRNSRNFSDSKHYVCSTCQQCVFSANHDSC</sequence>
<evidence type="ECO:0000259" key="3">
    <source>
        <dbReference type="PROSITE" id="PS50158"/>
    </source>
</evidence>
<keyword evidence="1" id="KW-0479">Metal-binding</keyword>
<dbReference type="GO" id="GO:0003676">
    <property type="term" value="F:nucleic acid binding"/>
    <property type="evidence" value="ECO:0007669"/>
    <property type="project" value="InterPro"/>
</dbReference>
<organism evidence="4">
    <name type="scientific">Tanacetum cinerariifolium</name>
    <name type="common">Dalmatian daisy</name>
    <name type="synonym">Chrysanthemum cinerariifolium</name>
    <dbReference type="NCBI Taxonomy" id="118510"/>
    <lineage>
        <taxon>Eukaryota</taxon>
        <taxon>Viridiplantae</taxon>
        <taxon>Streptophyta</taxon>
        <taxon>Embryophyta</taxon>
        <taxon>Tracheophyta</taxon>
        <taxon>Spermatophyta</taxon>
        <taxon>Magnoliopsida</taxon>
        <taxon>eudicotyledons</taxon>
        <taxon>Gunneridae</taxon>
        <taxon>Pentapetalae</taxon>
        <taxon>asterids</taxon>
        <taxon>campanulids</taxon>
        <taxon>Asterales</taxon>
        <taxon>Asteraceae</taxon>
        <taxon>Asteroideae</taxon>
        <taxon>Anthemideae</taxon>
        <taxon>Anthemidinae</taxon>
        <taxon>Tanacetum</taxon>
    </lineage>
</organism>
<evidence type="ECO:0000256" key="2">
    <source>
        <dbReference type="SAM" id="MobiDB-lite"/>
    </source>
</evidence>
<evidence type="ECO:0000313" key="4">
    <source>
        <dbReference type="EMBL" id="GEU64723.1"/>
    </source>
</evidence>
<dbReference type="Pfam" id="PF14223">
    <property type="entry name" value="Retrotran_gag_2"/>
    <property type="match status" value="1"/>
</dbReference>
<dbReference type="GO" id="GO:0008270">
    <property type="term" value="F:zinc ion binding"/>
    <property type="evidence" value="ECO:0007669"/>
    <property type="project" value="UniProtKB-KW"/>
</dbReference>
<evidence type="ECO:0000256" key="1">
    <source>
        <dbReference type="PROSITE-ProRule" id="PRU00047"/>
    </source>
</evidence>
<dbReference type="InterPro" id="IPR013103">
    <property type="entry name" value="RVT_2"/>
</dbReference>
<feature type="domain" description="CCHC-type" evidence="3">
    <location>
        <begin position="33"/>
        <end position="47"/>
    </location>
</feature>
<gene>
    <name evidence="4" type="ORF">Tci_036701</name>
</gene>
<proteinExistence type="predicted"/>
<name>A0A6L2LSC3_TANCI</name>
<feature type="region of interest" description="Disordered" evidence="2">
    <location>
        <begin position="1421"/>
        <end position="1465"/>
    </location>
</feature>
<dbReference type="CDD" id="cd09272">
    <property type="entry name" value="RNase_HI_RT_Ty1"/>
    <property type="match status" value="1"/>
</dbReference>
<dbReference type="Pfam" id="PF07727">
    <property type="entry name" value="RVT_2"/>
    <property type="match status" value="2"/>
</dbReference>